<keyword evidence="13" id="KW-0418">Kinase</keyword>
<protein>
    <recommendedName>
        <fullName evidence="9">Inactive tyrosine-protein kinase PRAG1</fullName>
    </recommendedName>
    <alternativeName>
        <fullName evidence="10">PEAK1-related kinase-activating pseudokinase 1</fullName>
    </alternativeName>
</protein>
<dbReference type="PROSITE" id="PS50011">
    <property type="entry name" value="PROTEIN_KINASE_DOM"/>
    <property type="match status" value="1"/>
</dbReference>
<dbReference type="PROSITE" id="PS00109">
    <property type="entry name" value="PROTEIN_KINASE_TYR"/>
    <property type="match status" value="1"/>
</dbReference>
<dbReference type="InterPro" id="IPR051511">
    <property type="entry name" value="MitoQC_Scaffold_Kinases"/>
</dbReference>
<dbReference type="EMBL" id="OX395142">
    <property type="protein sequence ID" value="CAI5796818.1"/>
    <property type="molecule type" value="Genomic_DNA"/>
</dbReference>
<gene>
    <name evidence="13" type="ORF">PODLI_1B040881</name>
</gene>
<feature type="domain" description="Protein kinase" evidence="12">
    <location>
        <begin position="973"/>
        <end position="1281"/>
    </location>
</feature>
<evidence type="ECO:0000256" key="3">
    <source>
        <dbReference type="ARBA" id="ARBA00004496"/>
    </source>
</evidence>
<organism evidence="13 14">
    <name type="scientific">Podarcis lilfordi</name>
    <name type="common">Lilford's wall lizard</name>
    <dbReference type="NCBI Taxonomy" id="74358"/>
    <lineage>
        <taxon>Eukaryota</taxon>
        <taxon>Metazoa</taxon>
        <taxon>Chordata</taxon>
        <taxon>Craniata</taxon>
        <taxon>Vertebrata</taxon>
        <taxon>Euteleostomi</taxon>
        <taxon>Lepidosauria</taxon>
        <taxon>Squamata</taxon>
        <taxon>Bifurcata</taxon>
        <taxon>Unidentata</taxon>
        <taxon>Episquamata</taxon>
        <taxon>Laterata</taxon>
        <taxon>Lacertibaenia</taxon>
        <taxon>Lacertidae</taxon>
        <taxon>Podarcis</taxon>
    </lineage>
</organism>
<sequence>MQRAVQVKQVGLKMSACSDFVEHIWKPGSCKNCFCPRHFHQLQAPPLDLGGSCGLLQDLNGTRAKAEPTALEDDGVVSLPYSKPTIAVKPTMINSDVADVWADGSLSADIPQVNKRMPPRNLALMKSAEEQRVCIDKFSNNIIRKAVIQNTPNDRTLHSPPGPSLAGCSSLESSAERNVAFSNVAFLNDVGARENGNEVASKEKLSLPYLGLCHNSSFLSDRCIGFAVDSVGYSPIHQREEASLSERAAMFNSSDLESEGGEYCSITDYCKEAPVHQGFDNTKTKEVWREKPVSKLQASEAVTNARTESVDVSFSEGESRTLNSDFQRGEKHPPHSYVYNHLCSETDTLVFPSDTGSGPCGSPKGNYCCPSVRESDQTVDKRIENASNSAEQQLSCEAASQNEPIYAESTKRKKTQLNNANTHARCDALTYSPSKDKQDGLWRGKPLHLECERESQESVTQVPATITIVAAHTEDDNRTIFLSSPDSAVGVQWPSPSPTSNSDARKTSPFFEYREMPQASSEMSPVENDPGLQSQTTSRNGIGETPAIPPKLSKGSPPRGEGPFTQSVSSFVAETCDSDGHRGLDIPKNGADSTIFEPASSICPHTNKISPEESNKGLAALSSERRQKYYNLSWSRQCRIEEEEEEEQGFLKSTPETETENGASSPSSISDCHQGGKHTVQDNKIAGMSKSASFAFEFPKDKNGMEEFAPPPPPPKKQSRHFLKMNRSNSELEKLSSDSTENLSPAFQGIHVTFTAGSTDSLNLDTNAFGNGGQSCKTSLRSPTRTRKPTFTSTHFPACPSKDRPHCKPLQPPPLPQKKTVSRAVSSPDGFYWGPASPARASGPASPKLNFSQSESNVCIREEPPFGSTLGINRQTFSSSESLEKAFRGSHSPYPCSAKNGGACCSQSKNLPPRSSSQHSMSTTVSSGSSFQLHNLLSNIDNKEGVYAKLGGLYAESLRRLVSKCEDCFMRDQKSELHFSENNWSLFKLTCNKPCCDSGDAIYYCATCSKDPSSTYAVKICKTQDTKAATSCCSPSVPVHFNIQQDCGHFVATVPSSMLKTASADGQGPSRAATEQDCVVVITREVPQQTAADFVRGSGPFHKAKPELYERRVCFLLLQLCNGLEHLKEYSVIHRDLCLENLLLVHCRPPPSCNKSREDKHLPRLIISNFLKAKQKPGAAESKAKKNQARLAPEIVSASQYKKFDEFQTGILIYELLHQPNPFEVKAHLREQEYSQEDLPPLPHLSIYSRGLQQLAHLLLEADPIKRIRIVEAKQILQCLLWGPRKDLTDQALNHEEALHNWIDMKRALLMMKFAERAVDAERSVELEDWLCCQYLAAADPPSLCKSLKHLQLL</sequence>
<keyword evidence="4" id="KW-0963">Cytoplasm</keyword>
<keyword evidence="5" id="KW-0597">Phosphoprotein</keyword>
<dbReference type="Pfam" id="PF00069">
    <property type="entry name" value="Pkinase"/>
    <property type="match status" value="1"/>
</dbReference>
<dbReference type="InterPro" id="IPR011009">
    <property type="entry name" value="Kinase-like_dom_sf"/>
</dbReference>
<feature type="compositionally biased region" description="Polar residues" evidence="11">
    <location>
        <begin position="775"/>
        <end position="795"/>
    </location>
</feature>
<reference evidence="13" key="1">
    <citation type="submission" date="2022-12" db="EMBL/GenBank/DDBJ databases">
        <authorList>
            <person name="Alioto T."/>
            <person name="Alioto T."/>
            <person name="Gomez Garrido J."/>
        </authorList>
    </citation>
    <scope>NUCLEOTIDE SEQUENCE</scope>
</reference>
<dbReference type="GO" id="GO:0005925">
    <property type="term" value="C:focal adhesion"/>
    <property type="evidence" value="ECO:0007669"/>
    <property type="project" value="UniProtKB-SubCell"/>
</dbReference>
<evidence type="ECO:0000256" key="9">
    <source>
        <dbReference type="ARBA" id="ARBA00072730"/>
    </source>
</evidence>
<evidence type="ECO:0000256" key="4">
    <source>
        <dbReference type="ARBA" id="ARBA00022490"/>
    </source>
</evidence>
<evidence type="ECO:0000256" key="11">
    <source>
        <dbReference type="SAM" id="MobiDB-lite"/>
    </source>
</evidence>
<keyword evidence="7" id="KW-0539">Nucleus</keyword>
<comment type="subcellular location">
    <subcellularLocation>
        <location evidence="2">Cell junction</location>
        <location evidence="2">Focal adhesion</location>
    </subcellularLocation>
    <subcellularLocation>
        <location evidence="3">Cytoplasm</location>
    </subcellularLocation>
    <subcellularLocation>
        <location evidence="1">Nucleus</location>
    </subcellularLocation>
</comment>
<evidence type="ECO:0000256" key="5">
    <source>
        <dbReference type="ARBA" id="ARBA00022553"/>
    </source>
</evidence>
<dbReference type="PANTHER" id="PTHR22972">
    <property type="entry name" value="SERINE/THREONINE PROTEIN KINASE"/>
    <property type="match status" value="1"/>
</dbReference>
<dbReference type="Gene3D" id="1.10.510.10">
    <property type="entry name" value="Transferase(Phosphotransferase) domain 1"/>
    <property type="match status" value="1"/>
</dbReference>
<feature type="compositionally biased region" description="Polar residues" evidence="11">
    <location>
        <begin position="654"/>
        <end position="671"/>
    </location>
</feature>
<feature type="region of interest" description="Disordered" evidence="11">
    <location>
        <begin position="486"/>
        <end position="622"/>
    </location>
</feature>
<evidence type="ECO:0000256" key="7">
    <source>
        <dbReference type="ARBA" id="ARBA00023242"/>
    </source>
</evidence>
<keyword evidence="6" id="KW-0965">Cell junction</keyword>
<evidence type="ECO:0000256" key="2">
    <source>
        <dbReference type="ARBA" id="ARBA00004246"/>
    </source>
</evidence>
<feature type="region of interest" description="Disordered" evidence="11">
    <location>
        <begin position="775"/>
        <end position="805"/>
    </location>
</feature>
<dbReference type="GO" id="GO:0004672">
    <property type="term" value="F:protein kinase activity"/>
    <property type="evidence" value="ECO:0007669"/>
    <property type="project" value="InterPro"/>
</dbReference>
<dbReference type="SMART" id="SM00220">
    <property type="entry name" value="S_TKc"/>
    <property type="match status" value="1"/>
</dbReference>
<dbReference type="GO" id="GO:0005737">
    <property type="term" value="C:cytoplasm"/>
    <property type="evidence" value="ECO:0007669"/>
    <property type="project" value="UniProtKB-SubCell"/>
</dbReference>
<evidence type="ECO:0000256" key="6">
    <source>
        <dbReference type="ARBA" id="ARBA00022949"/>
    </source>
</evidence>
<keyword evidence="13" id="KW-0808">Transferase</keyword>
<comment type="similarity">
    <text evidence="8">Belongs to the protein kinase superfamily.</text>
</comment>
<evidence type="ECO:0000259" key="12">
    <source>
        <dbReference type="PROSITE" id="PS50011"/>
    </source>
</evidence>
<evidence type="ECO:0000256" key="10">
    <source>
        <dbReference type="ARBA" id="ARBA00079294"/>
    </source>
</evidence>
<dbReference type="PANTHER" id="PTHR22972:SF3">
    <property type="entry name" value="INACTIVE TYROSINE-PROTEIN KINASE PRAG1"/>
    <property type="match status" value="1"/>
</dbReference>
<evidence type="ECO:0000256" key="8">
    <source>
        <dbReference type="ARBA" id="ARBA00038349"/>
    </source>
</evidence>
<keyword evidence="14" id="KW-1185">Reference proteome</keyword>
<dbReference type="FunFam" id="1.10.510.10:FF:000510">
    <property type="entry name" value="Inactive tyrosine-protein kinase PRAG1"/>
    <property type="match status" value="1"/>
</dbReference>
<dbReference type="GO" id="GO:0005524">
    <property type="term" value="F:ATP binding"/>
    <property type="evidence" value="ECO:0007669"/>
    <property type="project" value="InterPro"/>
</dbReference>
<feature type="compositionally biased region" description="Polar residues" evidence="11">
    <location>
        <begin position="531"/>
        <end position="540"/>
    </location>
</feature>
<proteinExistence type="inferred from homology"/>
<dbReference type="InterPro" id="IPR000719">
    <property type="entry name" value="Prot_kinase_dom"/>
</dbReference>
<dbReference type="SUPFAM" id="SSF56112">
    <property type="entry name" value="Protein kinase-like (PK-like)"/>
    <property type="match status" value="1"/>
</dbReference>
<dbReference type="InterPro" id="IPR008266">
    <property type="entry name" value="Tyr_kinase_AS"/>
</dbReference>
<accession>A0AA35LIR5</accession>
<evidence type="ECO:0000313" key="13">
    <source>
        <dbReference type="EMBL" id="CAI5796818.1"/>
    </source>
</evidence>
<evidence type="ECO:0000313" key="14">
    <source>
        <dbReference type="Proteomes" id="UP001178461"/>
    </source>
</evidence>
<dbReference type="Proteomes" id="UP001178461">
    <property type="component" value="Chromosome 17"/>
</dbReference>
<dbReference type="GO" id="GO:0005634">
    <property type="term" value="C:nucleus"/>
    <property type="evidence" value="ECO:0007669"/>
    <property type="project" value="UniProtKB-SubCell"/>
</dbReference>
<evidence type="ECO:0000256" key="1">
    <source>
        <dbReference type="ARBA" id="ARBA00004123"/>
    </source>
</evidence>
<feature type="region of interest" description="Disordered" evidence="11">
    <location>
        <begin position="640"/>
        <end position="679"/>
    </location>
</feature>
<name>A0AA35LIR5_9SAUR</name>